<sequence>MTEDEESAKGDELTVIMAGYKEPTTKMKRVKSVLGNTKRQKGKPRGQDPRQAVATEQARRSFASELESLEQSLPKATAVRAKAIVITELLLFNKLGTITMLELGRARQSSLRKPLHPGEDVGCMLTGYQARP</sequence>
<reference evidence="2 3" key="1">
    <citation type="submission" date="2019-07" db="EMBL/GenBank/DDBJ databases">
        <title>De Novo Assembly of kiwifruit Actinidia rufa.</title>
        <authorList>
            <person name="Sugita-Konishi S."/>
            <person name="Sato K."/>
            <person name="Mori E."/>
            <person name="Abe Y."/>
            <person name="Kisaki G."/>
            <person name="Hamano K."/>
            <person name="Suezawa K."/>
            <person name="Otani M."/>
            <person name="Fukuda T."/>
            <person name="Manabe T."/>
            <person name="Gomi K."/>
            <person name="Tabuchi M."/>
            <person name="Akimitsu K."/>
            <person name="Kataoka I."/>
        </authorList>
    </citation>
    <scope>NUCLEOTIDE SEQUENCE [LARGE SCALE GENOMIC DNA]</scope>
    <source>
        <strain evidence="3">cv. Fuchu</strain>
    </source>
</reference>
<feature type="region of interest" description="Disordered" evidence="1">
    <location>
        <begin position="26"/>
        <end position="59"/>
    </location>
</feature>
<dbReference type="EMBL" id="BJWL01000022">
    <property type="protein sequence ID" value="GFZ11577.1"/>
    <property type="molecule type" value="Genomic_DNA"/>
</dbReference>
<comment type="caution">
    <text evidence="2">The sequence shown here is derived from an EMBL/GenBank/DDBJ whole genome shotgun (WGS) entry which is preliminary data.</text>
</comment>
<name>A0A7J0GL79_9ERIC</name>
<evidence type="ECO:0000313" key="2">
    <source>
        <dbReference type="EMBL" id="GFZ11577.1"/>
    </source>
</evidence>
<proteinExistence type="predicted"/>
<organism evidence="2 3">
    <name type="scientific">Actinidia rufa</name>
    <dbReference type="NCBI Taxonomy" id="165716"/>
    <lineage>
        <taxon>Eukaryota</taxon>
        <taxon>Viridiplantae</taxon>
        <taxon>Streptophyta</taxon>
        <taxon>Embryophyta</taxon>
        <taxon>Tracheophyta</taxon>
        <taxon>Spermatophyta</taxon>
        <taxon>Magnoliopsida</taxon>
        <taxon>eudicotyledons</taxon>
        <taxon>Gunneridae</taxon>
        <taxon>Pentapetalae</taxon>
        <taxon>asterids</taxon>
        <taxon>Ericales</taxon>
        <taxon>Actinidiaceae</taxon>
        <taxon>Actinidia</taxon>
    </lineage>
</organism>
<gene>
    <name evidence="2" type="ORF">Acr_22g0009750</name>
</gene>
<evidence type="ECO:0000313" key="3">
    <source>
        <dbReference type="Proteomes" id="UP000585474"/>
    </source>
</evidence>
<evidence type="ECO:0000256" key="1">
    <source>
        <dbReference type="SAM" id="MobiDB-lite"/>
    </source>
</evidence>
<keyword evidence="3" id="KW-1185">Reference proteome</keyword>
<dbReference type="AlphaFoldDB" id="A0A7J0GL79"/>
<accession>A0A7J0GL79</accession>
<dbReference type="Proteomes" id="UP000585474">
    <property type="component" value="Unassembled WGS sequence"/>
</dbReference>
<protein>
    <submittedName>
        <fullName evidence="2">Uncharacterized protein</fullName>
    </submittedName>
</protein>